<gene>
    <name evidence="2" type="ORF">PXEA_LOCUS14549</name>
</gene>
<evidence type="ECO:0000313" key="2">
    <source>
        <dbReference type="EMBL" id="VEL21109.1"/>
    </source>
</evidence>
<feature type="region of interest" description="Disordered" evidence="1">
    <location>
        <begin position="101"/>
        <end position="159"/>
    </location>
</feature>
<dbReference type="EMBL" id="CAAALY010049655">
    <property type="protein sequence ID" value="VEL21109.1"/>
    <property type="molecule type" value="Genomic_DNA"/>
</dbReference>
<feature type="compositionally biased region" description="Basic residues" evidence="1">
    <location>
        <begin position="114"/>
        <end position="124"/>
    </location>
</feature>
<proteinExistence type="predicted"/>
<organism evidence="2 3">
    <name type="scientific">Protopolystoma xenopodis</name>
    <dbReference type="NCBI Taxonomy" id="117903"/>
    <lineage>
        <taxon>Eukaryota</taxon>
        <taxon>Metazoa</taxon>
        <taxon>Spiralia</taxon>
        <taxon>Lophotrochozoa</taxon>
        <taxon>Platyhelminthes</taxon>
        <taxon>Monogenea</taxon>
        <taxon>Polyopisthocotylea</taxon>
        <taxon>Polystomatidea</taxon>
        <taxon>Polystomatidae</taxon>
        <taxon>Protopolystoma</taxon>
    </lineage>
</organism>
<accession>A0A3S5A6F3</accession>
<comment type="caution">
    <text evidence="2">The sequence shown here is derived from an EMBL/GenBank/DDBJ whole genome shotgun (WGS) entry which is preliminary data.</text>
</comment>
<protein>
    <submittedName>
        <fullName evidence="2">Uncharacterized protein</fullName>
    </submittedName>
</protein>
<feature type="compositionally biased region" description="Polar residues" evidence="1">
    <location>
        <begin position="128"/>
        <end position="141"/>
    </location>
</feature>
<evidence type="ECO:0000256" key="1">
    <source>
        <dbReference type="SAM" id="MobiDB-lite"/>
    </source>
</evidence>
<keyword evidence="3" id="KW-1185">Reference proteome</keyword>
<dbReference type="Proteomes" id="UP000784294">
    <property type="component" value="Unassembled WGS sequence"/>
</dbReference>
<dbReference type="AlphaFoldDB" id="A0A3S5A6F3"/>
<sequence>MSCISDVLSGTKQNTSKNYGTSFGSSSLLASSNHPFATYSTTSAPIAVTIAPTTTFSSARLKDDIPFHAPSEPNRLVNSIALGPQIADVAVDSKTFADANLSSTSGLHSPQPKRISHAREKYKRQRVELSSTSGAYRNSPISDGDSVGSGIHHSHDSVDTEDFLSKTSLSNQFSNSPPNLLLSLPATSYLPSPSPTHMDPEHSSVIQTIAKLTNGQMEGAAREDLDRGELLV</sequence>
<evidence type="ECO:0000313" key="3">
    <source>
        <dbReference type="Proteomes" id="UP000784294"/>
    </source>
</evidence>
<reference evidence="2" key="1">
    <citation type="submission" date="2018-11" db="EMBL/GenBank/DDBJ databases">
        <authorList>
            <consortium name="Pathogen Informatics"/>
        </authorList>
    </citation>
    <scope>NUCLEOTIDE SEQUENCE</scope>
</reference>
<name>A0A3S5A6F3_9PLAT</name>